<dbReference type="HOGENOM" id="CLU_2015263_0_0_1"/>
<keyword evidence="1" id="KW-0472">Membrane</keyword>
<name>G8JVT4_ERECY</name>
<evidence type="ECO:0000256" key="1">
    <source>
        <dbReference type="SAM" id="Phobius"/>
    </source>
</evidence>
<reference evidence="3" key="1">
    <citation type="journal article" date="2012" name="G3 (Bethesda)">
        <title>Pichia sorbitophila, an interspecies yeast hybrid reveals early steps of genome resolution following polyploidization.</title>
        <authorList>
            <person name="Leh Louis V."/>
            <person name="Despons L."/>
            <person name="Friedrich A."/>
            <person name="Martin T."/>
            <person name="Durrens P."/>
            <person name="Casaregola S."/>
            <person name="Neuveglise C."/>
            <person name="Fairhead C."/>
            <person name="Marck C."/>
            <person name="Cruz J.A."/>
            <person name="Straub M.L."/>
            <person name="Kugler V."/>
            <person name="Sacerdot C."/>
            <person name="Uzunov Z."/>
            <person name="Thierry A."/>
            <person name="Weiss S."/>
            <person name="Bleykasten C."/>
            <person name="De Montigny J."/>
            <person name="Jacques N."/>
            <person name="Jung P."/>
            <person name="Lemaire M."/>
            <person name="Mallet S."/>
            <person name="Morel G."/>
            <person name="Richard G.F."/>
            <person name="Sarkar A."/>
            <person name="Savel G."/>
            <person name="Schacherer J."/>
            <person name="Seret M.L."/>
            <person name="Talla E."/>
            <person name="Samson G."/>
            <person name="Jubin C."/>
            <person name="Poulain J."/>
            <person name="Vacherie B."/>
            <person name="Barbe V."/>
            <person name="Pelletier E."/>
            <person name="Sherman D.J."/>
            <person name="Westhof E."/>
            <person name="Weissenbach J."/>
            <person name="Baret P.V."/>
            <person name="Wincker P."/>
            <person name="Gaillardin C."/>
            <person name="Dujon B."/>
            <person name="Souciet J.L."/>
        </authorList>
    </citation>
    <scope>NUCLEOTIDE SEQUENCE [LARGE SCALE GENOMIC DNA]</scope>
    <source>
        <strain evidence="3">CBS 270.75 / DBVPG 7215 / KCTC 17166 / NRRL Y-17582</strain>
    </source>
</reference>
<dbReference type="EMBL" id="CP002503">
    <property type="protein sequence ID" value="AET40949.1"/>
    <property type="molecule type" value="Genomic_DNA"/>
</dbReference>
<organism evidence="2 3">
    <name type="scientific">Eremothecium cymbalariae (strain CBS 270.75 / DBVPG 7215 / KCTC 17166 / NRRL Y-17582)</name>
    <name type="common">Yeast</name>
    <dbReference type="NCBI Taxonomy" id="931890"/>
    <lineage>
        <taxon>Eukaryota</taxon>
        <taxon>Fungi</taxon>
        <taxon>Dikarya</taxon>
        <taxon>Ascomycota</taxon>
        <taxon>Saccharomycotina</taxon>
        <taxon>Saccharomycetes</taxon>
        <taxon>Saccharomycetales</taxon>
        <taxon>Saccharomycetaceae</taxon>
        <taxon>Eremothecium</taxon>
    </lineage>
</organism>
<dbReference type="Pfam" id="PF08693">
    <property type="entry name" value="SKG6"/>
    <property type="match status" value="1"/>
</dbReference>
<evidence type="ECO:0000313" key="2">
    <source>
        <dbReference type="EMBL" id="AET40949.1"/>
    </source>
</evidence>
<keyword evidence="3" id="KW-1185">Reference proteome</keyword>
<dbReference type="STRING" id="931890.G8JVT4"/>
<proteinExistence type="predicted"/>
<dbReference type="KEGG" id="erc:Ecym_7097"/>
<accession>G8JVT4</accession>
<dbReference type="InParanoid" id="G8JVT4"/>
<dbReference type="RefSeq" id="XP_003647766.1">
    <property type="nucleotide sequence ID" value="XM_003647718.1"/>
</dbReference>
<gene>
    <name evidence="2" type="ordered locus">Ecym_7097</name>
</gene>
<sequence>MSTVSQTATETTLESKCSGAACQKPSEASIKSIVLGVLIPLAVIMLGLGVVLYKVWKKNKQEEFEDNDPNFDGDAEYVPDFMNQAHYPTSYDAYPSKEDTTGYYPDQTQGKVDNRFEPAYVKN</sequence>
<keyword evidence="1" id="KW-0812">Transmembrane</keyword>
<feature type="transmembrane region" description="Helical" evidence="1">
    <location>
        <begin position="33"/>
        <end position="53"/>
    </location>
</feature>
<keyword evidence="1" id="KW-1133">Transmembrane helix</keyword>
<evidence type="ECO:0000313" key="3">
    <source>
        <dbReference type="Proteomes" id="UP000006790"/>
    </source>
</evidence>
<dbReference type="AlphaFoldDB" id="G8JVT4"/>
<dbReference type="Proteomes" id="UP000006790">
    <property type="component" value="Chromosome 7"/>
</dbReference>
<dbReference type="GeneID" id="11471236"/>
<protein>
    <submittedName>
        <fullName evidence="2">Uncharacterized protein</fullName>
    </submittedName>
</protein>
<dbReference type="OrthoDB" id="4035953at2759"/>
<dbReference type="InterPro" id="IPR014805">
    <property type="entry name" value="SKG6/TOS2-like"/>
</dbReference>